<dbReference type="InterPro" id="IPR006059">
    <property type="entry name" value="SBP"/>
</dbReference>
<dbReference type="AlphaFoldDB" id="A0A3N0IZB7"/>
<accession>A0A3N0IZB7</accession>
<dbReference type="SUPFAM" id="SSF53850">
    <property type="entry name" value="Periplasmic binding protein-like II"/>
    <property type="match status" value="1"/>
</dbReference>
<dbReference type="OrthoDB" id="8478044at2"/>
<dbReference type="Gene3D" id="3.90.780.10">
    <property type="entry name" value="5'-Nucleotidase, C-terminal domain"/>
    <property type="match status" value="1"/>
</dbReference>
<dbReference type="Proteomes" id="UP000253817">
    <property type="component" value="Unassembled WGS sequence"/>
</dbReference>
<dbReference type="Proteomes" id="UP000270112">
    <property type="component" value="Unassembled WGS sequence"/>
</dbReference>
<dbReference type="Pfam" id="PF02872">
    <property type="entry name" value="5_nucleotid_C"/>
    <property type="match status" value="1"/>
</dbReference>
<dbReference type="InterPro" id="IPR050490">
    <property type="entry name" value="Bact_solute-bd_prot1"/>
</dbReference>
<gene>
    <name evidence="3" type="ORF">C1876_04935</name>
    <name evidence="4" type="ORF">DMP09_05630</name>
</gene>
<comment type="caution">
    <text evidence="4">The sequence shown here is derived from an EMBL/GenBank/DDBJ whole genome shotgun (WGS) entry which is preliminary data.</text>
</comment>
<sequence>MSAHPALRRLARGALAACVAASLLVSTVACASSSSEDGDVLSQKVAEEGRTQVSVLVKYAFTVNGFEQAVEEQFPDIDIVQVGNYTREMGIDEYEARLAHGDLTDIVMTWPYEVGEQYWDDNLLDLSGMGFSSRYNISALNEIARDGKLYYLPGPAQVRGIVYNKTLFAENGWEVPADFDGFVELCRTIEDSGMRSLQLGLKNAEVLDTAFTGFGFASCYGKPQDERWLEAYDRNDGASFGDQFQPALDTFQTLVDENILQAGDLDVDYAQRETMLFTRGCAMVEDSVLMARMGESQTGTTDEFALMPFFNPGDGGDWARLYPVCYIGLGKQIAQAGNETVYDAVMRIMDYLSTPEGQEALMSDTGAMYSNLTGVGAPDVPEIDDMRNALEHGRYGSFPTLANAQDALREGLAGMVRGDTTSAQVIEMVDAQNAAPQSASNEEEVLGAAASDFTLAETGGFVADALREASGADVALFLDNGKDGRYNGKGISGRLYGGTVTMTDVLRILPDLKHGETGTMWTVSMTGANLLRTLEYALPVDNDQTGWFYYASGLTMTYDPQAAPGSRIKAIARSDGSAIEPDAVYTVAVMDETVPDEYLLSCDRSNRAVADIVAQAVRDAKTVAPAQDGRFIVG</sequence>
<proteinExistence type="predicted"/>
<protein>
    <submittedName>
        <fullName evidence="4">Multiple sugar-binding protein</fullName>
    </submittedName>
</protein>
<reference evidence="3 5" key="1">
    <citation type="journal article" date="2018" name="Elife">
        <title>Discovery and characterization of a prevalent human gut bacterial enzyme sufficient for the inactivation of a family of plant toxins.</title>
        <authorList>
            <person name="Koppel N."/>
            <person name="Bisanz J.E."/>
            <person name="Pandelia M.E."/>
            <person name="Turnbaugh P.J."/>
            <person name="Balskus E.P."/>
        </authorList>
    </citation>
    <scope>NUCLEOTIDE SEQUENCE [LARGE SCALE GENOMIC DNA]</scope>
    <source>
        <strain evidence="3 5">DSM 16107</strain>
    </source>
</reference>
<organism evidence="4 6">
    <name type="scientific">Eggerthella sinensis</name>
    <dbReference type="NCBI Taxonomy" id="242230"/>
    <lineage>
        <taxon>Bacteria</taxon>
        <taxon>Bacillati</taxon>
        <taxon>Actinomycetota</taxon>
        <taxon>Coriobacteriia</taxon>
        <taxon>Eggerthellales</taxon>
        <taxon>Eggerthellaceae</taxon>
        <taxon>Eggerthella</taxon>
    </lineage>
</organism>
<reference evidence="6" key="2">
    <citation type="submission" date="2018-05" db="EMBL/GenBank/DDBJ databases">
        <title>Genome Sequencing of selected type strains of the family Eggerthellaceae.</title>
        <authorList>
            <person name="Danylec N."/>
            <person name="Stoll D.A."/>
            <person name="Doetsch A."/>
            <person name="Huch M."/>
        </authorList>
    </citation>
    <scope>NUCLEOTIDE SEQUENCE [LARGE SCALE GENOMIC DNA]</scope>
    <source>
        <strain evidence="6">DSM 16107</strain>
    </source>
</reference>
<evidence type="ECO:0000256" key="1">
    <source>
        <dbReference type="SAM" id="SignalP"/>
    </source>
</evidence>
<dbReference type="InterPro" id="IPR008334">
    <property type="entry name" value="5'-Nucleotdase_C"/>
</dbReference>
<dbReference type="Gene3D" id="3.40.190.10">
    <property type="entry name" value="Periplasmic binding protein-like II"/>
    <property type="match status" value="2"/>
</dbReference>
<dbReference type="SUPFAM" id="SSF55816">
    <property type="entry name" value="5'-nucleotidase (syn. UDP-sugar hydrolase), C-terminal domain"/>
    <property type="match status" value="1"/>
</dbReference>
<name>A0A3N0IZB7_9ACTN</name>
<dbReference type="GO" id="GO:0016787">
    <property type="term" value="F:hydrolase activity"/>
    <property type="evidence" value="ECO:0007669"/>
    <property type="project" value="InterPro"/>
</dbReference>
<feature type="signal peptide" evidence="1">
    <location>
        <begin position="1"/>
        <end position="31"/>
    </location>
</feature>
<evidence type="ECO:0000259" key="2">
    <source>
        <dbReference type="Pfam" id="PF02872"/>
    </source>
</evidence>
<keyword evidence="1" id="KW-0732">Signal</keyword>
<evidence type="ECO:0000313" key="4">
    <source>
        <dbReference type="EMBL" id="RNM42321.1"/>
    </source>
</evidence>
<dbReference type="Pfam" id="PF13416">
    <property type="entry name" value="SBP_bac_8"/>
    <property type="match status" value="1"/>
</dbReference>
<dbReference type="GO" id="GO:0009166">
    <property type="term" value="P:nucleotide catabolic process"/>
    <property type="evidence" value="ECO:0007669"/>
    <property type="project" value="InterPro"/>
</dbReference>
<feature type="domain" description="5'-Nucleotidase C-terminal" evidence="2">
    <location>
        <begin position="456"/>
        <end position="591"/>
    </location>
</feature>
<reference evidence="4" key="3">
    <citation type="journal article" date="2019" name="Microbiol. Resour. Announc.">
        <title>Draft Genome Sequences of Type Strains of Gordonibacter faecihominis, Paraeggerthella hongkongensis, Parvibacter caecicola,Slackia equolifaciens, Slackia faecicanis, and Slackia isoflavoniconvertens.</title>
        <authorList>
            <person name="Danylec N."/>
            <person name="Stoll D.A."/>
            <person name="Dotsch A."/>
            <person name="Huch M."/>
        </authorList>
    </citation>
    <scope>NUCLEOTIDE SEQUENCE</scope>
    <source>
        <strain evidence="4">DSM 16107</strain>
    </source>
</reference>
<dbReference type="EMBL" id="PPTT01000006">
    <property type="protein sequence ID" value="RDB70141.1"/>
    <property type="molecule type" value="Genomic_DNA"/>
</dbReference>
<keyword evidence="5" id="KW-1185">Reference proteome</keyword>
<dbReference type="InterPro" id="IPR036907">
    <property type="entry name" value="5'-Nucleotdase_C_sf"/>
</dbReference>
<evidence type="ECO:0000313" key="6">
    <source>
        <dbReference type="Proteomes" id="UP000270112"/>
    </source>
</evidence>
<dbReference type="PANTHER" id="PTHR43649">
    <property type="entry name" value="ARABINOSE-BINDING PROTEIN-RELATED"/>
    <property type="match status" value="1"/>
</dbReference>
<dbReference type="RefSeq" id="WP_114545609.1">
    <property type="nucleotide sequence ID" value="NZ_PPTT01000006.1"/>
</dbReference>
<evidence type="ECO:0000313" key="3">
    <source>
        <dbReference type="EMBL" id="RDB70141.1"/>
    </source>
</evidence>
<evidence type="ECO:0000313" key="5">
    <source>
        <dbReference type="Proteomes" id="UP000253817"/>
    </source>
</evidence>
<feature type="chain" id="PRO_5030078706" evidence="1">
    <location>
        <begin position="32"/>
        <end position="634"/>
    </location>
</feature>
<dbReference type="EMBL" id="QICC01000015">
    <property type="protein sequence ID" value="RNM42321.1"/>
    <property type="molecule type" value="Genomic_DNA"/>
</dbReference>